<name>A0A4Y7UGT4_9FLAO</name>
<protein>
    <submittedName>
        <fullName evidence="3">Rho termination factor</fullName>
    </submittedName>
</protein>
<reference evidence="2" key="3">
    <citation type="submission" date="2019-03" db="EMBL/GenBank/DDBJ databases">
        <authorList>
            <person name="Whitman W."/>
            <person name="Huntemann M."/>
            <person name="Clum A."/>
            <person name="Pillay M."/>
            <person name="Palaniappan K."/>
            <person name="Varghese N."/>
            <person name="Mikhailova N."/>
            <person name="Stamatis D."/>
            <person name="Reddy T."/>
            <person name="Daum C."/>
            <person name="Shapiro N."/>
            <person name="Ivanova N."/>
            <person name="Kyrpides N."/>
            <person name="Woyke T."/>
        </authorList>
    </citation>
    <scope>NUCLEOTIDE SEQUENCE</scope>
    <source>
        <strain evidence="2">P5626</strain>
    </source>
</reference>
<dbReference type="AlphaFoldDB" id="A0A4Y7UGT4"/>
<evidence type="ECO:0000313" key="5">
    <source>
        <dbReference type="Proteomes" id="UP000298340"/>
    </source>
</evidence>
<sequence length="79" mass="9077">MPDPVIKNEEQDQAHLKKGNSEEKSVSIDNTPDSEVRGGRTKIYEEWTKDELYQQAKKVGIPGRSYMSKKNLIKSLRNN</sequence>
<reference evidence="2 4" key="1">
    <citation type="journal article" date="2015" name="Stand. Genomic Sci.">
        <title>Genomic Encyclopedia of Bacterial and Archaeal Type Strains, Phase III: the genomes of soil and plant-associated and newly described type strains.</title>
        <authorList>
            <person name="Whitman W.B."/>
            <person name="Woyke T."/>
            <person name="Klenk H.P."/>
            <person name="Zhou Y."/>
            <person name="Lilburn T.G."/>
            <person name="Beck B.J."/>
            <person name="De Vos P."/>
            <person name="Vandamme P."/>
            <person name="Eisen J.A."/>
            <person name="Garrity G."/>
            <person name="Hugenholtz P."/>
            <person name="Kyrpides N.C."/>
        </authorList>
    </citation>
    <scope>NUCLEOTIDE SEQUENCE [LARGE SCALE GENOMIC DNA]</scope>
    <source>
        <strain evidence="2 4">P5626</strain>
    </source>
</reference>
<evidence type="ECO:0000313" key="4">
    <source>
        <dbReference type="Proteomes" id="UP000295270"/>
    </source>
</evidence>
<gene>
    <name evidence="3" type="ORF">D0809_07775</name>
    <name evidence="2" type="ORF">EV142_102430</name>
</gene>
<feature type="region of interest" description="Disordered" evidence="1">
    <location>
        <begin position="1"/>
        <end position="40"/>
    </location>
</feature>
<accession>A0A4Y7UGT4</accession>
<proteinExistence type="predicted"/>
<keyword evidence="4" id="KW-1185">Reference proteome</keyword>
<organism evidence="3 5">
    <name type="scientific">Flavobacterium circumlabens</name>
    <dbReference type="NCBI Taxonomy" id="2133765"/>
    <lineage>
        <taxon>Bacteria</taxon>
        <taxon>Pseudomonadati</taxon>
        <taxon>Bacteroidota</taxon>
        <taxon>Flavobacteriia</taxon>
        <taxon>Flavobacteriales</taxon>
        <taxon>Flavobacteriaceae</taxon>
        <taxon>Flavobacterium</taxon>
    </lineage>
</organism>
<comment type="caution">
    <text evidence="3">The sequence shown here is derived from an EMBL/GenBank/DDBJ whole genome shotgun (WGS) entry which is preliminary data.</text>
</comment>
<feature type="compositionally biased region" description="Basic and acidic residues" evidence="1">
    <location>
        <begin position="1"/>
        <end position="26"/>
    </location>
</feature>
<dbReference type="EMBL" id="SLWA01000002">
    <property type="protein sequence ID" value="TCN59810.1"/>
    <property type="molecule type" value="Genomic_DNA"/>
</dbReference>
<dbReference type="Proteomes" id="UP000295270">
    <property type="component" value="Unassembled WGS sequence"/>
</dbReference>
<dbReference type="RefSeq" id="WP_132033748.1">
    <property type="nucleotide sequence ID" value="NZ_JBDSHJ010000013.1"/>
</dbReference>
<evidence type="ECO:0000256" key="1">
    <source>
        <dbReference type="SAM" id="MobiDB-lite"/>
    </source>
</evidence>
<dbReference type="EMBL" id="QWDN01000002">
    <property type="protein sequence ID" value="TEB45069.1"/>
    <property type="molecule type" value="Genomic_DNA"/>
</dbReference>
<dbReference type="OrthoDB" id="215254at2"/>
<reference evidence="3 5" key="2">
    <citation type="journal article" date="2018" name="Syst. Appl. Microbiol.">
        <title>Flavobacterium circumlabens sp. nov. and Flavobacterium cupreum sp. nov., two psychrotrophic species isolated from Antarctic environmental samples.</title>
        <authorList>
            <person name="Kralova S."/>
            <person name="Busse H.J."/>
            <person name="Svec P."/>
            <person name="Maslanova I."/>
            <person name="Stankova E."/>
            <person name="Bartak M."/>
            <person name="Sedlacek I."/>
        </authorList>
    </citation>
    <scope>NUCLEOTIDE SEQUENCE [LARGE SCALE GENOMIC DNA]</scope>
    <source>
        <strain evidence="3 5">CCM 8828</strain>
    </source>
</reference>
<evidence type="ECO:0000313" key="3">
    <source>
        <dbReference type="EMBL" id="TEB45069.1"/>
    </source>
</evidence>
<evidence type="ECO:0000313" key="2">
    <source>
        <dbReference type="EMBL" id="TCN59810.1"/>
    </source>
</evidence>
<dbReference type="Proteomes" id="UP000298340">
    <property type="component" value="Unassembled WGS sequence"/>
</dbReference>